<feature type="transmembrane region" description="Helical" evidence="5">
    <location>
        <begin position="210"/>
        <end position="233"/>
    </location>
</feature>
<gene>
    <name evidence="7" type="ORF">OCBIM_22006599mg</name>
</gene>
<keyword evidence="3 5" id="KW-1133">Transmembrane helix</keyword>
<feature type="transmembrane region" description="Helical" evidence="5">
    <location>
        <begin position="155"/>
        <end position="175"/>
    </location>
</feature>
<evidence type="ECO:0000256" key="4">
    <source>
        <dbReference type="ARBA" id="ARBA00023136"/>
    </source>
</evidence>
<evidence type="ECO:0000256" key="2">
    <source>
        <dbReference type="ARBA" id="ARBA00022692"/>
    </source>
</evidence>
<dbReference type="OrthoDB" id="5141738at2759"/>
<dbReference type="Pfam" id="PF00083">
    <property type="entry name" value="Sugar_tr"/>
    <property type="match status" value="1"/>
</dbReference>
<name>A0A0L8FVM8_OCTBM</name>
<feature type="domain" description="Major facilitator superfamily (MFS) profile" evidence="6">
    <location>
        <begin position="108"/>
        <end position="434"/>
    </location>
</feature>
<feature type="transmembrane region" description="Helical" evidence="5">
    <location>
        <begin position="245"/>
        <end position="267"/>
    </location>
</feature>
<dbReference type="GO" id="GO:0022857">
    <property type="term" value="F:transmembrane transporter activity"/>
    <property type="evidence" value="ECO:0007669"/>
    <property type="project" value="InterPro"/>
</dbReference>
<feature type="transmembrane region" description="Helical" evidence="5">
    <location>
        <begin position="46"/>
        <end position="67"/>
    </location>
</feature>
<dbReference type="AlphaFoldDB" id="A0A0L8FVM8"/>
<dbReference type="Gene3D" id="1.20.1250.20">
    <property type="entry name" value="MFS general substrate transporter like domains"/>
    <property type="match status" value="1"/>
</dbReference>
<organism evidence="7">
    <name type="scientific">Octopus bimaculoides</name>
    <name type="common">California two-spotted octopus</name>
    <dbReference type="NCBI Taxonomy" id="37653"/>
    <lineage>
        <taxon>Eukaryota</taxon>
        <taxon>Metazoa</taxon>
        <taxon>Spiralia</taxon>
        <taxon>Lophotrochozoa</taxon>
        <taxon>Mollusca</taxon>
        <taxon>Cephalopoda</taxon>
        <taxon>Coleoidea</taxon>
        <taxon>Octopodiformes</taxon>
        <taxon>Octopoda</taxon>
        <taxon>Incirrata</taxon>
        <taxon>Octopodidae</taxon>
        <taxon>Octopus</taxon>
    </lineage>
</organism>
<evidence type="ECO:0000256" key="3">
    <source>
        <dbReference type="ARBA" id="ARBA00022989"/>
    </source>
</evidence>
<comment type="subcellular location">
    <subcellularLocation>
        <location evidence="1">Membrane</location>
        <topology evidence="1">Multi-pass membrane protein</topology>
    </subcellularLocation>
</comment>
<reference evidence="7" key="1">
    <citation type="submission" date="2015-07" db="EMBL/GenBank/DDBJ databases">
        <title>MeaNS - Measles Nucleotide Surveillance Program.</title>
        <authorList>
            <person name="Tran T."/>
            <person name="Druce J."/>
        </authorList>
    </citation>
    <scope>NUCLEOTIDE SEQUENCE</scope>
    <source>
        <strain evidence="7">UCB-OBI-ISO-001</strain>
        <tissue evidence="7">Gonad</tissue>
    </source>
</reference>
<evidence type="ECO:0000259" key="6">
    <source>
        <dbReference type="PROSITE" id="PS50850"/>
    </source>
</evidence>
<dbReference type="SUPFAM" id="SSF103473">
    <property type="entry name" value="MFS general substrate transporter"/>
    <property type="match status" value="1"/>
</dbReference>
<dbReference type="InterPro" id="IPR036259">
    <property type="entry name" value="MFS_trans_sf"/>
</dbReference>
<sequence>MEDEPSVLKELHEELDVGEFKDLSVSEITEEILKKCGGFGLFQKKLTIYIFIFVIFHAQAVLTMVFIRERIPFACYPSNFNESLIPPNITLDEFLNKAAVEDERCSVYNLDTKEGFYILPTSNSTKEPCNNGRKFYSDHLSSIVSEFDLACEREWLKNIAVSAMFAGFLVGNILFGTLSDSFGRFKMFCVANALSILCGLIKIYSPNIIVFFVIYILEGFGVAGTYLILFTILQECVTQNYRSRLNYLMHGTYGLGAMILAGVAYVFPKWQHLLYATIIPHILIFIVAFKYLPESPRWLLNKGRFTKAEKAFEKIARTNKKSAEIAVKLIQKLQTERESKLQTEVVENINLGSKKIHKTYTAIDLAGALRRLRRRRSQLIRSTEQPAREINVQVAEHSTDTCTLNVVLRDIQRDTECDKAGPLKYRYCSFLPAE</sequence>
<keyword evidence="4 5" id="KW-0472">Membrane</keyword>
<protein>
    <recommendedName>
        <fullName evidence="6">Major facilitator superfamily (MFS) profile domain-containing protein</fullName>
    </recommendedName>
</protein>
<feature type="transmembrane region" description="Helical" evidence="5">
    <location>
        <begin position="273"/>
        <end position="292"/>
    </location>
</feature>
<evidence type="ECO:0000256" key="5">
    <source>
        <dbReference type="SAM" id="Phobius"/>
    </source>
</evidence>
<evidence type="ECO:0000313" key="7">
    <source>
        <dbReference type="EMBL" id="KOF68737.1"/>
    </source>
</evidence>
<dbReference type="InterPro" id="IPR020846">
    <property type="entry name" value="MFS_dom"/>
</dbReference>
<keyword evidence="2 5" id="KW-0812">Transmembrane</keyword>
<dbReference type="GO" id="GO:0016020">
    <property type="term" value="C:membrane"/>
    <property type="evidence" value="ECO:0007669"/>
    <property type="project" value="UniProtKB-SubCell"/>
</dbReference>
<dbReference type="PANTHER" id="PTHR24064">
    <property type="entry name" value="SOLUTE CARRIER FAMILY 22 MEMBER"/>
    <property type="match status" value="1"/>
</dbReference>
<dbReference type="EMBL" id="KQ426027">
    <property type="protein sequence ID" value="KOF68737.1"/>
    <property type="molecule type" value="Genomic_DNA"/>
</dbReference>
<accession>A0A0L8FVM8</accession>
<evidence type="ECO:0000256" key="1">
    <source>
        <dbReference type="ARBA" id="ARBA00004141"/>
    </source>
</evidence>
<dbReference type="STRING" id="37653.A0A0L8FVM8"/>
<dbReference type="PROSITE" id="PS50850">
    <property type="entry name" value="MFS"/>
    <property type="match status" value="1"/>
</dbReference>
<dbReference type="InterPro" id="IPR005828">
    <property type="entry name" value="MFS_sugar_transport-like"/>
</dbReference>
<proteinExistence type="predicted"/>